<keyword evidence="4" id="KW-1185">Reference proteome</keyword>
<sequence precursor="true">MRHLAFAALLLLLAAPLQAAQPSEHAPAMVKMARQAVKDAKSALLQTNHDAMTFATDVEALHARINHLEMRYTELLKEVTTKRAAFTLLEEELRAADLTLKDMEKPMREAKEQYRKAQLMSLEYPEVSTEKERKAYYDVQKLVSQQTKGQLQGLAVLKNRLTLAYESLESAEQALERTRHEAEQLRSQLAEANGVIRPVAD</sequence>
<evidence type="ECO:0000256" key="2">
    <source>
        <dbReference type="SAM" id="SignalP"/>
    </source>
</evidence>
<dbReference type="RefSeq" id="WP_011711711.1">
    <property type="nucleotide sequence ID" value="NC_008576.1"/>
</dbReference>
<name>A0L3J4_MAGMM</name>
<keyword evidence="2" id="KW-0732">Signal</keyword>
<gene>
    <name evidence="3" type="ordered locus">Mmc1_0008</name>
</gene>
<organism evidence="3 4">
    <name type="scientific">Magnetococcus marinus (strain ATCC BAA-1437 / JCM 17883 / MC-1)</name>
    <dbReference type="NCBI Taxonomy" id="156889"/>
    <lineage>
        <taxon>Bacteria</taxon>
        <taxon>Pseudomonadati</taxon>
        <taxon>Pseudomonadota</taxon>
        <taxon>Magnetococcia</taxon>
        <taxon>Magnetococcales</taxon>
        <taxon>Magnetococcaceae</taxon>
        <taxon>Magnetococcus</taxon>
    </lineage>
</organism>
<dbReference type="AlphaFoldDB" id="A0L3J4"/>
<dbReference type="STRING" id="156889.Mmc1_0008"/>
<accession>A0L3J4</accession>
<reference evidence="3 4" key="2">
    <citation type="journal article" date="2012" name="Int. J. Syst. Evol. Microbiol.">
        <title>Magnetococcus marinus gen. nov., sp. nov., a marine, magnetotactic bacterium that represents a novel lineage (Magnetococcaceae fam. nov.; Magnetococcales ord. nov.) at the base of the Alphaproteobacteria.</title>
        <authorList>
            <person name="Bazylinski D.A."/>
            <person name="Williams T.J."/>
            <person name="Lefevre C.T."/>
            <person name="Berg R.J."/>
            <person name="Zhang C.L."/>
            <person name="Bowser S.S."/>
            <person name="Dean A.J."/>
            <person name="Beveridge T.J."/>
        </authorList>
    </citation>
    <scope>NUCLEOTIDE SEQUENCE [LARGE SCALE GENOMIC DNA]</scope>
    <source>
        <strain evidence="4">ATCC BAA-1437 / JCM 17883 / MC-1</strain>
    </source>
</reference>
<protein>
    <submittedName>
        <fullName evidence="3">Uncharacterized protein</fullName>
    </submittedName>
</protein>
<dbReference type="Proteomes" id="UP000002586">
    <property type="component" value="Chromosome"/>
</dbReference>
<evidence type="ECO:0000256" key="1">
    <source>
        <dbReference type="SAM" id="Coils"/>
    </source>
</evidence>
<evidence type="ECO:0000313" key="4">
    <source>
        <dbReference type="Proteomes" id="UP000002586"/>
    </source>
</evidence>
<dbReference type="KEGG" id="mgm:Mmc1_0008"/>
<dbReference type="OrthoDB" id="9915869at2"/>
<feature type="signal peptide" evidence="2">
    <location>
        <begin position="1"/>
        <end position="19"/>
    </location>
</feature>
<proteinExistence type="predicted"/>
<feature type="chain" id="PRO_5002626852" evidence="2">
    <location>
        <begin position="20"/>
        <end position="201"/>
    </location>
</feature>
<reference evidence="4" key="1">
    <citation type="journal article" date="2009" name="Appl. Environ. Microbiol.">
        <title>Complete genome sequence of the chemolithoautotrophic marine magnetotactic coccus strain MC-1.</title>
        <authorList>
            <person name="Schubbe S."/>
            <person name="Williams T.J."/>
            <person name="Xie G."/>
            <person name="Kiss H.E."/>
            <person name="Brettin T.S."/>
            <person name="Martinez D."/>
            <person name="Ross C.A."/>
            <person name="Schuler D."/>
            <person name="Cox B.L."/>
            <person name="Nealson K.H."/>
            <person name="Bazylinski D.A."/>
        </authorList>
    </citation>
    <scope>NUCLEOTIDE SEQUENCE [LARGE SCALE GENOMIC DNA]</scope>
    <source>
        <strain evidence="4">ATCC BAA-1437 / JCM 17883 / MC-1</strain>
    </source>
</reference>
<feature type="coiled-coil region" evidence="1">
    <location>
        <begin position="154"/>
        <end position="195"/>
    </location>
</feature>
<dbReference type="EMBL" id="CP000471">
    <property type="protein sequence ID" value="ABK42537.1"/>
    <property type="molecule type" value="Genomic_DNA"/>
</dbReference>
<dbReference type="HOGENOM" id="CLU_1359042_0_0_5"/>
<keyword evidence="1" id="KW-0175">Coiled coil</keyword>
<evidence type="ECO:0000313" key="3">
    <source>
        <dbReference type="EMBL" id="ABK42537.1"/>
    </source>
</evidence>